<evidence type="ECO:0000259" key="8">
    <source>
        <dbReference type="Pfam" id="PF14322"/>
    </source>
</evidence>
<proteinExistence type="inferred from homology"/>
<evidence type="ECO:0000256" key="2">
    <source>
        <dbReference type="ARBA" id="ARBA00006275"/>
    </source>
</evidence>
<dbReference type="Proteomes" id="UP000323653">
    <property type="component" value="Chromosome"/>
</dbReference>
<dbReference type="InterPro" id="IPR011990">
    <property type="entry name" value="TPR-like_helical_dom_sf"/>
</dbReference>
<feature type="chain" id="PRO_5022858857" evidence="6">
    <location>
        <begin position="26"/>
        <end position="511"/>
    </location>
</feature>
<accession>A0A5C0VKK0</accession>
<dbReference type="SUPFAM" id="SSF48452">
    <property type="entry name" value="TPR-like"/>
    <property type="match status" value="1"/>
</dbReference>
<dbReference type="PROSITE" id="PS51257">
    <property type="entry name" value="PROKAR_LIPOPROTEIN"/>
    <property type="match status" value="1"/>
</dbReference>
<dbReference type="CDD" id="cd08977">
    <property type="entry name" value="SusD"/>
    <property type="match status" value="1"/>
</dbReference>
<evidence type="ECO:0000256" key="5">
    <source>
        <dbReference type="ARBA" id="ARBA00023237"/>
    </source>
</evidence>
<name>A0A5C0VKK0_9SPHI</name>
<feature type="domain" description="RagB/SusD" evidence="7">
    <location>
        <begin position="306"/>
        <end position="510"/>
    </location>
</feature>
<comment type="similarity">
    <text evidence="2">Belongs to the SusD family.</text>
</comment>
<evidence type="ECO:0000256" key="4">
    <source>
        <dbReference type="ARBA" id="ARBA00023136"/>
    </source>
</evidence>
<gene>
    <name evidence="9" type="ORF">FYC62_10555</name>
</gene>
<keyword evidence="5" id="KW-0998">Cell outer membrane</keyword>
<sequence length="511" mass="56847">MLKNIKTSYGAMALLAIALFLSSCQKDFLDRLAQGDYNQDNYPYPEGAGPYDQFINSAYASLRSYDVTVFPFIAATSFRSDDADKGSTPADSPDGIQMDNFTLTPTNGLANDLWLGHYRLVNSCNFILDRVAKDPNPNTPEALKIDAQAQARFLRGYAYFMLVRSFGRVPIIDTVISTNVSQANIPQSTPAQVYAFIEQDLQFAANNLSPASAYDRKFIGRINSGAAHALLAKVYLTQGKWAQAMNEANIVMTSGEYNLSVPYATIFNEEGENSKESIFEVQATSPPAVPTDFGSQYTQVQSVRGENDWNFGWGFNVPSENLANAYEPGDPRRRRTIFYSVPDSVTIFGERPQAGLPNPRYNNKVYTNPAKRALINSRSGWWMNVRLLRYADVVLMYAEAANELGGTENTTRALQALNSVRARARGTNANILPNVTTTDQELLRQAIRKERRIELAMEHDRFFDLVRWGTVATVMQGVGKSFVPGKHELLPIPQAQIDLSNGRLTQNPGYN</sequence>
<dbReference type="EMBL" id="CP043329">
    <property type="protein sequence ID" value="QEK53298.1"/>
    <property type="molecule type" value="Genomic_DNA"/>
</dbReference>
<dbReference type="Pfam" id="PF07980">
    <property type="entry name" value="SusD_RagB"/>
    <property type="match status" value="1"/>
</dbReference>
<dbReference type="Pfam" id="PF14322">
    <property type="entry name" value="SusD-like_3"/>
    <property type="match status" value="1"/>
</dbReference>
<feature type="domain" description="SusD-like N-terminal" evidence="8">
    <location>
        <begin position="98"/>
        <end position="236"/>
    </location>
</feature>
<evidence type="ECO:0000259" key="7">
    <source>
        <dbReference type="Pfam" id="PF07980"/>
    </source>
</evidence>
<evidence type="ECO:0000313" key="10">
    <source>
        <dbReference type="Proteomes" id="UP000323653"/>
    </source>
</evidence>
<evidence type="ECO:0000256" key="6">
    <source>
        <dbReference type="SAM" id="SignalP"/>
    </source>
</evidence>
<dbReference type="InterPro" id="IPR012944">
    <property type="entry name" value="SusD_RagB_dom"/>
</dbReference>
<keyword evidence="10" id="KW-1185">Reference proteome</keyword>
<dbReference type="Gene3D" id="1.25.40.390">
    <property type="match status" value="1"/>
</dbReference>
<dbReference type="KEGG" id="pej:FYC62_10555"/>
<evidence type="ECO:0000313" key="9">
    <source>
        <dbReference type="EMBL" id="QEK53298.1"/>
    </source>
</evidence>
<evidence type="ECO:0000256" key="1">
    <source>
        <dbReference type="ARBA" id="ARBA00004442"/>
    </source>
</evidence>
<dbReference type="InterPro" id="IPR033985">
    <property type="entry name" value="SusD-like_N"/>
</dbReference>
<dbReference type="GO" id="GO:0009279">
    <property type="term" value="C:cell outer membrane"/>
    <property type="evidence" value="ECO:0007669"/>
    <property type="project" value="UniProtKB-SubCell"/>
</dbReference>
<evidence type="ECO:0000256" key="3">
    <source>
        <dbReference type="ARBA" id="ARBA00022729"/>
    </source>
</evidence>
<comment type="subcellular location">
    <subcellularLocation>
        <location evidence="1">Cell outer membrane</location>
    </subcellularLocation>
</comment>
<feature type="signal peptide" evidence="6">
    <location>
        <begin position="1"/>
        <end position="25"/>
    </location>
</feature>
<dbReference type="AlphaFoldDB" id="A0A5C0VKK0"/>
<protein>
    <submittedName>
        <fullName evidence="9">RagB/SusD family nutrient uptake outer membrane protein</fullName>
    </submittedName>
</protein>
<keyword evidence="3 6" id="KW-0732">Signal</keyword>
<organism evidence="9 10">
    <name type="scientific">Pedobacter aquae</name>
    <dbReference type="NCBI Taxonomy" id="2605747"/>
    <lineage>
        <taxon>Bacteria</taxon>
        <taxon>Pseudomonadati</taxon>
        <taxon>Bacteroidota</taxon>
        <taxon>Sphingobacteriia</taxon>
        <taxon>Sphingobacteriales</taxon>
        <taxon>Sphingobacteriaceae</taxon>
        <taxon>Pedobacter</taxon>
    </lineage>
</organism>
<keyword evidence="4" id="KW-0472">Membrane</keyword>
<reference evidence="9 10" key="1">
    <citation type="submission" date="2019-08" db="EMBL/GenBank/DDBJ databases">
        <title>Pedobacter sp. nov., isolated from Han river, South Korea.</title>
        <authorList>
            <person name="Lee D.-H."/>
            <person name="Kim Y.-S."/>
            <person name="Hwang E.-M."/>
            <person name="Le Tran T.C."/>
            <person name="Cha C.-J."/>
        </authorList>
    </citation>
    <scope>NUCLEOTIDE SEQUENCE [LARGE SCALE GENOMIC DNA]</scope>
    <source>
        <strain evidence="9 10">CJ43</strain>
    </source>
</reference>